<accession>A0ABR3DTQ9</accession>
<protein>
    <submittedName>
        <fullName evidence="1">Uncharacterized protein</fullName>
    </submittedName>
</protein>
<evidence type="ECO:0000313" key="1">
    <source>
        <dbReference type="EMBL" id="KAL0476012.1"/>
    </source>
</evidence>
<reference evidence="1 2" key="1">
    <citation type="submission" date="2023-09" db="EMBL/GenBank/DDBJ databases">
        <title>Multi-omics analysis of a traditional fermented food reveals byproduct-associated fungal strains for waste-to-food upcycling.</title>
        <authorList>
            <consortium name="Lawrence Berkeley National Laboratory"/>
            <person name="Rekdal V.M."/>
            <person name="Villalobos-Escobedo J.M."/>
            <person name="Rodriguez-Valeron N."/>
            <person name="Garcia M.O."/>
            <person name="Vasquez D.P."/>
            <person name="Damayanti I."/>
            <person name="Sorensen P.M."/>
            <person name="Baidoo E.E."/>
            <person name="De Carvalho A.C."/>
            <person name="Riley R."/>
            <person name="Lipzen A."/>
            <person name="He G."/>
            <person name="Yan M."/>
            <person name="Haridas S."/>
            <person name="Daum C."/>
            <person name="Yoshinaga Y."/>
            <person name="Ng V."/>
            <person name="Grigoriev I.V."/>
            <person name="Munk R."/>
            <person name="Nuraida L."/>
            <person name="Wijaya C.H."/>
            <person name="Morales P.-C."/>
            <person name="Keasling J.D."/>
        </authorList>
    </citation>
    <scope>NUCLEOTIDE SEQUENCE [LARGE SCALE GENOMIC DNA]</scope>
    <source>
        <strain evidence="1 2">FGSC 2613</strain>
    </source>
</reference>
<gene>
    <name evidence="1" type="ORF">QR685DRAFT_66157</name>
</gene>
<comment type="caution">
    <text evidence="1">The sequence shown here is derived from an EMBL/GenBank/DDBJ whole genome shotgun (WGS) entry which is preliminary data.</text>
</comment>
<evidence type="ECO:0000313" key="2">
    <source>
        <dbReference type="Proteomes" id="UP001451303"/>
    </source>
</evidence>
<sequence length="200" mass="22561">MLGMILFPVRSCDIFQAPVISINSVTKPPSLTISSICNHLHPAWSLPPLYPIPKSSMSYYPLENPESPWRSRPFARILKHPFPFVKHLMHKRNRSKSLLVPSSSPTIVSLLLSGPVYLTYTCSSSPCQHNIDPIVSGNTEPYSRYSIHGIAPSREKRQPKEVFLSKPVDKLPNKPRKKVACNFQCMLPIPHSFFSSPFPL</sequence>
<name>A0ABR3DTQ9_NEUIN</name>
<proteinExistence type="predicted"/>
<organism evidence="1 2">
    <name type="scientific">Neurospora intermedia</name>
    <dbReference type="NCBI Taxonomy" id="5142"/>
    <lineage>
        <taxon>Eukaryota</taxon>
        <taxon>Fungi</taxon>
        <taxon>Dikarya</taxon>
        <taxon>Ascomycota</taxon>
        <taxon>Pezizomycotina</taxon>
        <taxon>Sordariomycetes</taxon>
        <taxon>Sordariomycetidae</taxon>
        <taxon>Sordariales</taxon>
        <taxon>Sordariaceae</taxon>
        <taxon>Neurospora</taxon>
    </lineage>
</organism>
<keyword evidence="2" id="KW-1185">Reference proteome</keyword>
<dbReference type="EMBL" id="JAVLET010000001">
    <property type="protein sequence ID" value="KAL0476012.1"/>
    <property type="molecule type" value="Genomic_DNA"/>
</dbReference>
<dbReference type="Proteomes" id="UP001451303">
    <property type="component" value="Unassembled WGS sequence"/>
</dbReference>